<reference evidence="2" key="2">
    <citation type="submission" date="2015-06" db="UniProtKB">
        <authorList>
            <consortium name="EnsemblPlants"/>
        </authorList>
    </citation>
    <scope>IDENTIFICATION</scope>
    <source>
        <strain evidence="2">cv. Heinz 1706</strain>
    </source>
</reference>
<evidence type="ECO:0000256" key="1">
    <source>
        <dbReference type="SAM" id="MobiDB-lite"/>
    </source>
</evidence>
<dbReference type="HOGENOM" id="CLU_1809559_0_0_1"/>
<sequence length="143" mass="15885">MQSLLAFSEIRINHSLCDDTYLISLVSSTRQTSDTDKVPTIHGNKKRVIHSSVNNMATIMFPEDTTTPIKGRPCSVFNPGRIVYRTVSLDDMKLVKNASITDVALGVTHAGLSIHPNRRYGEGEKARGVTEKNNNLPKNIIHR</sequence>
<dbReference type="EnsemblPlants" id="Solyc01g011490.1.1">
    <property type="protein sequence ID" value="Solyc01g011490.1.1"/>
    <property type="gene ID" value="Solyc01g011490.1"/>
</dbReference>
<dbReference type="eggNOG" id="ENOG502QTZ2">
    <property type="taxonomic scope" value="Eukaryota"/>
</dbReference>
<evidence type="ECO:0000313" key="2">
    <source>
        <dbReference type="EnsemblPlants" id="Solyc01g011490.1.1"/>
    </source>
</evidence>
<dbReference type="STRING" id="4081.K4ATY4"/>
<dbReference type="InterPro" id="IPR045034">
    <property type="entry name" value="O-acyltransferase_WSD1-like"/>
</dbReference>
<proteinExistence type="predicted"/>
<organism evidence="2">
    <name type="scientific">Solanum lycopersicum</name>
    <name type="common">Tomato</name>
    <name type="synonym">Lycopersicon esculentum</name>
    <dbReference type="NCBI Taxonomy" id="4081"/>
    <lineage>
        <taxon>Eukaryota</taxon>
        <taxon>Viridiplantae</taxon>
        <taxon>Streptophyta</taxon>
        <taxon>Embryophyta</taxon>
        <taxon>Tracheophyta</taxon>
        <taxon>Spermatophyta</taxon>
        <taxon>Magnoliopsida</taxon>
        <taxon>eudicotyledons</taxon>
        <taxon>Gunneridae</taxon>
        <taxon>Pentapetalae</taxon>
        <taxon>asterids</taxon>
        <taxon>lamiids</taxon>
        <taxon>Solanales</taxon>
        <taxon>Solanaceae</taxon>
        <taxon>Solanoideae</taxon>
        <taxon>Solaneae</taxon>
        <taxon>Solanum</taxon>
        <taxon>Solanum subgen. Lycopersicon</taxon>
    </lineage>
</organism>
<feature type="region of interest" description="Disordered" evidence="1">
    <location>
        <begin position="122"/>
        <end position="143"/>
    </location>
</feature>
<dbReference type="Proteomes" id="UP000004994">
    <property type="component" value="Chromosome 1"/>
</dbReference>
<dbReference type="GO" id="GO:0045017">
    <property type="term" value="P:glycerolipid biosynthetic process"/>
    <property type="evidence" value="ECO:0007669"/>
    <property type="project" value="InterPro"/>
</dbReference>
<dbReference type="PANTHER" id="PTHR31650:SF72">
    <property type="entry name" value="O-ACYLTRANSFERASE WSD1-LIKE"/>
    <property type="match status" value="1"/>
</dbReference>
<reference evidence="2" key="1">
    <citation type="journal article" date="2012" name="Nature">
        <title>The tomato genome sequence provides insights into fleshy fruit evolution.</title>
        <authorList>
            <consortium name="Tomato Genome Consortium"/>
        </authorList>
    </citation>
    <scope>NUCLEOTIDE SEQUENCE [LARGE SCALE GENOMIC DNA]</scope>
    <source>
        <strain evidence="2">cv. Heinz 1706</strain>
    </source>
</reference>
<dbReference type="InParanoid" id="K4ATY4"/>
<keyword evidence="3" id="KW-1185">Reference proteome</keyword>
<dbReference type="PANTHER" id="PTHR31650">
    <property type="entry name" value="O-ACYLTRANSFERASE (WSD1-LIKE) FAMILY PROTEIN"/>
    <property type="match status" value="1"/>
</dbReference>
<name>K4ATY4_SOLLC</name>
<accession>K4ATY4</accession>
<dbReference type="PhylomeDB" id="K4ATY4"/>
<dbReference type="GO" id="GO:0008374">
    <property type="term" value="F:O-acyltransferase activity"/>
    <property type="evidence" value="ECO:0007669"/>
    <property type="project" value="InterPro"/>
</dbReference>
<protein>
    <submittedName>
        <fullName evidence="2">Uncharacterized protein</fullName>
    </submittedName>
</protein>
<evidence type="ECO:0000313" key="3">
    <source>
        <dbReference type="Proteomes" id="UP000004994"/>
    </source>
</evidence>
<dbReference type="PaxDb" id="4081-Solyc01g011490.1.1"/>
<dbReference type="AlphaFoldDB" id="K4ATY4"/>
<dbReference type="Gramene" id="Solyc01g011490.1.1">
    <property type="protein sequence ID" value="Solyc01g011490.1.1"/>
    <property type="gene ID" value="Solyc01g011490.1"/>
</dbReference>